<proteinExistence type="predicted"/>
<dbReference type="AlphaFoldDB" id="A0A0E9S4U6"/>
<reference evidence="1" key="2">
    <citation type="journal article" date="2015" name="Fish Shellfish Immunol.">
        <title>Early steps in the European eel (Anguilla anguilla)-Vibrio vulnificus interaction in the gills: Role of the RtxA13 toxin.</title>
        <authorList>
            <person name="Callol A."/>
            <person name="Pajuelo D."/>
            <person name="Ebbesson L."/>
            <person name="Teles M."/>
            <person name="MacKenzie S."/>
            <person name="Amaro C."/>
        </authorList>
    </citation>
    <scope>NUCLEOTIDE SEQUENCE</scope>
</reference>
<dbReference type="EMBL" id="GBXM01073024">
    <property type="protein sequence ID" value="JAH35553.1"/>
    <property type="molecule type" value="Transcribed_RNA"/>
</dbReference>
<name>A0A0E9S4U6_ANGAN</name>
<organism evidence="1">
    <name type="scientific">Anguilla anguilla</name>
    <name type="common">European freshwater eel</name>
    <name type="synonym">Muraena anguilla</name>
    <dbReference type="NCBI Taxonomy" id="7936"/>
    <lineage>
        <taxon>Eukaryota</taxon>
        <taxon>Metazoa</taxon>
        <taxon>Chordata</taxon>
        <taxon>Craniata</taxon>
        <taxon>Vertebrata</taxon>
        <taxon>Euteleostomi</taxon>
        <taxon>Actinopterygii</taxon>
        <taxon>Neopterygii</taxon>
        <taxon>Teleostei</taxon>
        <taxon>Anguilliformes</taxon>
        <taxon>Anguillidae</taxon>
        <taxon>Anguilla</taxon>
    </lineage>
</organism>
<evidence type="ECO:0000313" key="1">
    <source>
        <dbReference type="EMBL" id="JAH35553.1"/>
    </source>
</evidence>
<reference evidence="1" key="1">
    <citation type="submission" date="2014-11" db="EMBL/GenBank/DDBJ databases">
        <authorList>
            <person name="Amaro Gonzalez C."/>
        </authorList>
    </citation>
    <scope>NUCLEOTIDE SEQUENCE</scope>
</reference>
<sequence length="23" mass="2765">MLVSDWKHLQVHLAAQRHYSCLE</sequence>
<accession>A0A0E9S4U6</accession>
<protein>
    <submittedName>
        <fullName evidence="1">Uncharacterized protein</fullName>
    </submittedName>
</protein>